<feature type="domain" description="SMARCC C-terminal" evidence="3">
    <location>
        <begin position="1"/>
        <end position="70"/>
    </location>
</feature>
<dbReference type="Pfam" id="PF16495">
    <property type="entry name" value="SWIRM-assoc_1"/>
    <property type="match status" value="1"/>
</dbReference>
<dbReference type="AlphaFoldDB" id="A0A6I9NSL0"/>
<keyword evidence="4" id="KW-1185">Reference proteome</keyword>
<evidence type="ECO:0000313" key="4">
    <source>
        <dbReference type="Proteomes" id="UP000504611"/>
    </source>
</evidence>
<dbReference type="InterPro" id="IPR032451">
    <property type="entry name" value="SMARCC_C"/>
</dbReference>
<proteinExistence type="predicted"/>
<dbReference type="KEGG" id="ncc:104952338"/>
<dbReference type="GO" id="GO:0048858">
    <property type="term" value="P:cell projection morphogenesis"/>
    <property type="evidence" value="ECO:0007669"/>
    <property type="project" value="TreeGrafter"/>
</dbReference>
<dbReference type="GO" id="GO:0045202">
    <property type="term" value="C:synapse"/>
    <property type="evidence" value="ECO:0007669"/>
    <property type="project" value="TreeGrafter"/>
</dbReference>
<name>A0A6I9NSL0_9TELE</name>
<dbReference type="GO" id="GO:0010468">
    <property type="term" value="P:regulation of gene expression"/>
    <property type="evidence" value="ECO:0007669"/>
    <property type="project" value="UniProtKB-ARBA"/>
</dbReference>
<feature type="non-terminal residue" evidence="5">
    <location>
        <position position="1"/>
    </location>
</feature>
<dbReference type="PANTHER" id="PTHR15381:SF1">
    <property type="entry name" value="CHONDROITIN SULFATE PROTEOGLYCAN 5"/>
    <property type="match status" value="1"/>
</dbReference>
<evidence type="ECO:0000256" key="2">
    <source>
        <dbReference type="SAM" id="MobiDB-lite"/>
    </source>
</evidence>
<protein>
    <submittedName>
        <fullName evidence="5">SWI/SNF complex subunit SMARCC1-like</fullName>
    </submittedName>
</protein>
<sequence>HLAAVEERKIKSLVALLVETQMKKLEIKLRHFEELETIMDREKEALELQRQQLLTERQAFHMEQLKYAEMKARQQMEQQQAAAAAAAAAQAQGQGQAPGSGPPPSGMHPGGPLPHHGSPMTHHGVAPPGAVMHSGYPSMGHHQMGPHHPGQTGPMGPGQPIPGRMMPGPPSAGPPPPAACLP</sequence>
<dbReference type="OrthoDB" id="118550at2759"/>
<dbReference type="GeneID" id="104952338"/>
<accession>A0A6I9NSL0</accession>
<gene>
    <name evidence="5" type="primary">LOC104952338</name>
</gene>
<feature type="region of interest" description="Disordered" evidence="2">
    <location>
        <begin position="81"/>
        <end position="182"/>
    </location>
</feature>
<dbReference type="PANTHER" id="PTHR15381">
    <property type="entry name" value="CHONDROITIN SULFATE PROTEOGLYCAN 5 -RELATED"/>
    <property type="match status" value="1"/>
</dbReference>
<feature type="compositionally biased region" description="Low complexity" evidence="2">
    <location>
        <begin position="81"/>
        <end position="99"/>
    </location>
</feature>
<dbReference type="Proteomes" id="UP000504611">
    <property type="component" value="Unplaced"/>
</dbReference>
<dbReference type="RefSeq" id="XP_010777451.1">
    <property type="nucleotide sequence ID" value="XM_010779149.1"/>
</dbReference>
<reference evidence="5" key="1">
    <citation type="submission" date="2025-08" db="UniProtKB">
        <authorList>
            <consortium name="RefSeq"/>
        </authorList>
    </citation>
    <scope>IDENTIFICATION</scope>
    <source>
        <tissue evidence="5">Muscle</tissue>
    </source>
</reference>
<dbReference type="GO" id="GO:0032991">
    <property type="term" value="C:protein-containing complex"/>
    <property type="evidence" value="ECO:0007669"/>
    <property type="project" value="UniProtKB-ARBA"/>
</dbReference>
<evidence type="ECO:0000313" key="5">
    <source>
        <dbReference type="RefSeq" id="XP_010777451.1"/>
    </source>
</evidence>
<keyword evidence="1" id="KW-0156">Chromatin regulator</keyword>
<evidence type="ECO:0000256" key="1">
    <source>
        <dbReference type="ARBA" id="ARBA00022853"/>
    </source>
</evidence>
<evidence type="ECO:0000259" key="3">
    <source>
        <dbReference type="Pfam" id="PF16495"/>
    </source>
</evidence>
<feature type="compositionally biased region" description="Low complexity" evidence="2">
    <location>
        <begin position="137"/>
        <end position="154"/>
    </location>
</feature>
<feature type="compositionally biased region" description="Pro residues" evidence="2">
    <location>
        <begin position="167"/>
        <end position="182"/>
    </location>
</feature>
<organism evidence="4 5">
    <name type="scientific">Notothenia coriiceps</name>
    <name type="common">black rockcod</name>
    <dbReference type="NCBI Taxonomy" id="8208"/>
    <lineage>
        <taxon>Eukaryota</taxon>
        <taxon>Metazoa</taxon>
        <taxon>Chordata</taxon>
        <taxon>Craniata</taxon>
        <taxon>Vertebrata</taxon>
        <taxon>Euteleostomi</taxon>
        <taxon>Actinopterygii</taxon>
        <taxon>Neopterygii</taxon>
        <taxon>Teleostei</taxon>
        <taxon>Neoteleostei</taxon>
        <taxon>Acanthomorphata</taxon>
        <taxon>Eupercaria</taxon>
        <taxon>Perciformes</taxon>
        <taxon>Notothenioidei</taxon>
        <taxon>Nototheniidae</taxon>
        <taxon>Notothenia</taxon>
    </lineage>
</organism>
<dbReference type="GO" id="GO:0006325">
    <property type="term" value="P:chromatin organization"/>
    <property type="evidence" value="ECO:0007669"/>
    <property type="project" value="UniProtKB-KW"/>
</dbReference>